<feature type="transmembrane region" description="Helical" evidence="1">
    <location>
        <begin position="169"/>
        <end position="199"/>
    </location>
</feature>
<evidence type="ECO:0000256" key="1">
    <source>
        <dbReference type="SAM" id="Phobius"/>
    </source>
</evidence>
<feature type="transmembrane region" description="Helical" evidence="1">
    <location>
        <begin position="105"/>
        <end position="125"/>
    </location>
</feature>
<organism evidence="2 3">
    <name type="scientific">Catenovulum agarivorans DS-2</name>
    <dbReference type="NCBI Taxonomy" id="1328313"/>
    <lineage>
        <taxon>Bacteria</taxon>
        <taxon>Pseudomonadati</taxon>
        <taxon>Pseudomonadota</taxon>
        <taxon>Gammaproteobacteria</taxon>
        <taxon>Alteromonadales</taxon>
        <taxon>Alteromonadaceae</taxon>
        <taxon>Catenovulum</taxon>
    </lineage>
</organism>
<dbReference type="Pfam" id="PF01901">
    <property type="entry name" value="O_anti_polymase"/>
    <property type="match status" value="1"/>
</dbReference>
<dbReference type="InterPro" id="IPR002760">
    <property type="entry name" value="O_anti_polymase"/>
</dbReference>
<dbReference type="STRING" id="1328313.DS2_17200"/>
<gene>
    <name evidence="2" type="ORF">DS2_17200</name>
</gene>
<protein>
    <recommendedName>
        <fullName evidence="4">Oligosaccharide repeat unit polymerase</fullName>
    </recommendedName>
</protein>
<feature type="transmembrane region" description="Helical" evidence="1">
    <location>
        <begin position="392"/>
        <end position="409"/>
    </location>
</feature>
<accession>W7Q904</accession>
<dbReference type="AlphaFoldDB" id="W7Q904"/>
<name>W7Q904_9ALTE</name>
<keyword evidence="1" id="KW-0472">Membrane</keyword>
<keyword evidence="1" id="KW-0812">Transmembrane</keyword>
<dbReference type="eggNOG" id="ENOG5032QVW">
    <property type="taxonomic scope" value="Bacteria"/>
</dbReference>
<feature type="transmembrane region" description="Helical" evidence="1">
    <location>
        <begin position="219"/>
        <end position="237"/>
    </location>
</feature>
<evidence type="ECO:0000313" key="3">
    <source>
        <dbReference type="Proteomes" id="UP000019276"/>
    </source>
</evidence>
<proteinExistence type="predicted"/>
<evidence type="ECO:0000313" key="2">
    <source>
        <dbReference type="EMBL" id="EWH08496.1"/>
    </source>
</evidence>
<feature type="transmembrane region" description="Helical" evidence="1">
    <location>
        <begin position="340"/>
        <end position="359"/>
    </location>
</feature>
<evidence type="ECO:0008006" key="4">
    <source>
        <dbReference type="Google" id="ProtNLM"/>
    </source>
</evidence>
<feature type="transmembrane region" description="Helical" evidence="1">
    <location>
        <begin position="44"/>
        <end position="62"/>
    </location>
</feature>
<feature type="transmembrane region" description="Helical" evidence="1">
    <location>
        <begin position="74"/>
        <end position="93"/>
    </location>
</feature>
<reference evidence="2 3" key="1">
    <citation type="journal article" date="2014" name="Genome Announc.">
        <title>Draft Genome Sequence of the Agar-Degrading Bacterium Catenovulum sp. Strain DS-2, Isolated from Intestines of Haliotis diversicolor.</title>
        <authorList>
            <person name="Shan D."/>
            <person name="Li X."/>
            <person name="Gu Z."/>
            <person name="Wei G."/>
            <person name="Gao Z."/>
            <person name="Shao Z."/>
        </authorList>
    </citation>
    <scope>NUCLEOTIDE SEQUENCE [LARGE SCALE GENOMIC DNA]</scope>
    <source>
        <strain evidence="2 3">DS-2</strain>
    </source>
</reference>
<feature type="transmembrane region" description="Helical" evidence="1">
    <location>
        <begin position="6"/>
        <end position="32"/>
    </location>
</feature>
<dbReference type="OrthoDB" id="7107982at2"/>
<keyword evidence="3" id="KW-1185">Reference proteome</keyword>
<dbReference type="RefSeq" id="WP_035016176.1">
    <property type="nucleotide sequence ID" value="NZ_ARZY01000045.1"/>
</dbReference>
<feature type="transmembrane region" description="Helical" evidence="1">
    <location>
        <begin position="366"/>
        <end position="386"/>
    </location>
</feature>
<sequence>MKFLVLVFLSIVCLVLDSYLAVYITFLVLSVFTCINCKKLERPLVFFVTFYLMIALLNISSWRGYTEVFTLKLYFFAFLCLCTPLMFNFKVNYDYKARLGRDVDFVLLGVAIHLFIVYVCVLYIYGTKGPVILNQALRFDIPTAIEYAIKSALPIAALVPVIKAKKHSFLVAALVLPAILMGYRGASVLALVSYLITLWYVNSCKAQLSAYVNSRNKTYYFLASICFLIVFIGFYLRRSGSSELATVDVLIDVYFDYNNPLLYLIIPFYLGFKETVGLSNKIITENISNSINDYPLFFADLFTILPGERLAAGQTLARLFGSVEGGGLTPGLLGGLYIDFGFYAFIFLVVMGIFFKFIVVLAYRNLIFIPVYTLLLTQYIHLFHRGFLKPEYITSLVIILFYFFMLNKVKIFKE</sequence>
<comment type="caution">
    <text evidence="2">The sequence shown here is derived from an EMBL/GenBank/DDBJ whole genome shotgun (WGS) entry which is preliminary data.</text>
</comment>
<dbReference type="Proteomes" id="UP000019276">
    <property type="component" value="Unassembled WGS sequence"/>
</dbReference>
<keyword evidence="1" id="KW-1133">Transmembrane helix</keyword>
<dbReference type="EMBL" id="ARZY01000045">
    <property type="protein sequence ID" value="EWH08496.1"/>
    <property type="molecule type" value="Genomic_DNA"/>
</dbReference>